<evidence type="ECO:0000256" key="1">
    <source>
        <dbReference type="SAM" id="SignalP"/>
    </source>
</evidence>
<name>A0ABS5KLC1_9ACTN</name>
<dbReference type="Proteomes" id="UP000730482">
    <property type="component" value="Unassembled WGS sequence"/>
</dbReference>
<evidence type="ECO:0008006" key="4">
    <source>
        <dbReference type="Google" id="ProtNLM"/>
    </source>
</evidence>
<gene>
    <name evidence="2" type="ORF">KGQ19_08140</name>
</gene>
<comment type="caution">
    <text evidence="2">The sequence shown here is derived from an EMBL/GenBank/DDBJ whole genome shotgun (WGS) entry which is preliminary data.</text>
</comment>
<dbReference type="EMBL" id="JAAFYZ010000019">
    <property type="protein sequence ID" value="MBS2546837.1"/>
    <property type="molecule type" value="Genomic_DNA"/>
</dbReference>
<evidence type="ECO:0000313" key="2">
    <source>
        <dbReference type="EMBL" id="MBS2546837.1"/>
    </source>
</evidence>
<feature type="signal peptide" evidence="1">
    <location>
        <begin position="1"/>
        <end position="27"/>
    </location>
</feature>
<dbReference type="RefSeq" id="WP_212008480.1">
    <property type="nucleotide sequence ID" value="NZ_JAAFYZ010000019.1"/>
</dbReference>
<keyword evidence="1" id="KW-0732">Signal</keyword>
<keyword evidence="3" id="KW-1185">Reference proteome</keyword>
<accession>A0ABS5KLC1</accession>
<sequence>MNRTAVRTVAAAAALAATAIALPSASATGTPASGSVALTASNAFLTSALRSGIAAVPLPTATGSYNSATGATATFPVTGGNAVLARYYGSVTLGGGIAFADALTGKIVCFHQVSLSARSQELSAVPDGGTTPVNLFEFGGDTVISNIGVKPETLTGDADIPADGAAYLDQALGTTFFTANQAVGSLSATYTPAS</sequence>
<organism evidence="2 3">
    <name type="scientific">Catenulispora pinistramenti</name>
    <dbReference type="NCBI Taxonomy" id="2705254"/>
    <lineage>
        <taxon>Bacteria</taxon>
        <taxon>Bacillati</taxon>
        <taxon>Actinomycetota</taxon>
        <taxon>Actinomycetes</taxon>
        <taxon>Catenulisporales</taxon>
        <taxon>Catenulisporaceae</taxon>
        <taxon>Catenulispora</taxon>
    </lineage>
</organism>
<proteinExistence type="predicted"/>
<reference evidence="2 3" key="1">
    <citation type="submission" date="2020-02" db="EMBL/GenBank/DDBJ databases">
        <title>Acidophilic actinobacteria isolated from forest soil.</title>
        <authorList>
            <person name="Golinska P."/>
        </authorList>
    </citation>
    <scope>NUCLEOTIDE SEQUENCE [LARGE SCALE GENOMIC DNA]</scope>
    <source>
        <strain evidence="2 3">NL8</strain>
    </source>
</reference>
<feature type="chain" id="PRO_5047292768" description="Htaa domain-containing protein" evidence="1">
    <location>
        <begin position="28"/>
        <end position="194"/>
    </location>
</feature>
<protein>
    <recommendedName>
        <fullName evidence="4">Htaa domain-containing protein</fullName>
    </recommendedName>
</protein>
<evidence type="ECO:0000313" key="3">
    <source>
        <dbReference type="Proteomes" id="UP000730482"/>
    </source>
</evidence>